<evidence type="ECO:0000313" key="3">
    <source>
        <dbReference type="Proteomes" id="UP000654075"/>
    </source>
</evidence>
<dbReference type="Proteomes" id="UP000654075">
    <property type="component" value="Unassembled WGS sequence"/>
</dbReference>
<evidence type="ECO:0000256" key="1">
    <source>
        <dbReference type="SAM" id="MobiDB-lite"/>
    </source>
</evidence>
<sequence length="446" mass="46984">MSQFPMVGSAGSENNNNANKRPASSLDASWAAPEWRQLLELEARYLQTLGEFDEFNKVMGSFHERTDKFERRASADNRRMSQNREAKLRTNLALATAVAAAASAAHGKHFGDRALALVLDGEDGATSKALVSQGFRPERVLVPNTVPSVAAALRDQGLRAWAGRVEGFLEPGACPALKPLDLLYLDHTGSLPKRAGQIRAAFQSLIPLHLPAVTAPQPAAVSGRGLPCEGWSRAHAVYALFAVLLQSAVGCGLWIEGAGIEGLADYTINVGDSLAEESKAGLAEALAAWEGAVGREAGGALAGLAVQVPQVPWQTQMCYYVFLGRCAGAAQDCIQDAEVASTSILAGQRGVDTSCQADPAPSVCEASNVAGAVPAAVAVAQEPLAARADDFAVAKDAPAVPSGESATRVEVAGRRDDISINLRQCLYLYPEQMMFAMVQVCHRPPG</sequence>
<name>A0A813FRV9_POLGL</name>
<feature type="region of interest" description="Disordered" evidence="1">
    <location>
        <begin position="1"/>
        <end position="26"/>
    </location>
</feature>
<keyword evidence="3" id="KW-1185">Reference proteome</keyword>
<dbReference type="EMBL" id="CAJNNV010025585">
    <property type="protein sequence ID" value="CAE8615244.1"/>
    <property type="molecule type" value="Genomic_DNA"/>
</dbReference>
<dbReference type="AlphaFoldDB" id="A0A813FRV9"/>
<protein>
    <submittedName>
        <fullName evidence="2">Uncharacterized protein</fullName>
    </submittedName>
</protein>
<proteinExistence type="predicted"/>
<reference evidence="2" key="1">
    <citation type="submission" date="2021-02" db="EMBL/GenBank/DDBJ databases">
        <authorList>
            <person name="Dougan E. K."/>
            <person name="Rhodes N."/>
            <person name="Thang M."/>
            <person name="Chan C."/>
        </authorList>
    </citation>
    <scope>NUCLEOTIDE SEQUENCE</scope>
</reference>
<evidence type="ECO:0000313" key="2">
    <source>
        <dbReference type="EMBL" id="CAE8615244.1"/>
    </source>
</evidence>
<accession>A0A813FRV9</accession>
<gene>
    <name evidence="2" type="ORF">PGLA1383_LOCUS32960</name>
</gene>
<organism evidence="2 3">
    <name type="scientific">Polarella glacialis</name>
    <name type="common">Dinoflagellate</name>
    <dbReference type="NCBI Taxonomy" id="89957"/>
    <lineage>
        <taxon>Eukaryota</taxon>
        <taxon>Sar</taxon>
        <taxon>Alveolata</taxon>
        <taxon>Dinophyceae</taxon>
        <taxon>Suessiales</taxon>
        <taxon>Suessiaceae</taxon>
        <taxon>Polarella</taxon>
    </lineage>
</organism>
<comment type="caution">
    <text evidence="2">The sequence shown here is derived from an EMBL/GenBank/DDBJ whole genome shotgun (WGS) entry which is preliminary data.</text>
</comment>